<name>A0A0P1MFM9_9BACT</name>
<feature type="binding site" evidence="7">
    <location>
        <position position="44"/>
    </location>
    <ligand>
        <name>a divalent metal cation</name>
        <dbReference type="ChEBI" id="CHEBI:60240"/>
    </ligand>
</feature>
<dbReference type="InterPro" id="IPR036571">
    <property type="entry name" value="MECDP_synthase_sf"/>
</dbReference>
<comment type="catalytic activity">
    <reaction evidence="1 7 8">
        <text>4-CDP-2-C-methyl-D-erythritol 2-phosphate = 2-C-methyl-D-erythritol 2,4-cyclic diphosphate + CMP</text>
        <dbReference type="Rhea" id="RHEA:23864"/>
        <dbReference type="ChEBI" id="CHEBI:57919"/>
        <dbReference type="ChEBI" id="CHEBI:58483"/>
        <dbReference type="ChEBI" id="CHEBI:60377"/>
        <dbReference type="EC" id="4.6.1.12"/>
    </reaction>
</comment>
<feature type="binding site" evidence="7">
    <location>
        <begin position="36"/>
        <end position="37"/>
    </location>
    <ligand>
        <name>4-CDP-2-C-methyl-D-erythritol 2-phosphate</name>
        <dbReference type="ChEBI" id="CHEBI:57919"/>
    </ligand>
</feature>
<dbReference type="EMBL" id="CZVI01000020">
    <property type="protein sequence ID" value="CUS90313.1"/>
    <property type="molecule type" value="Genomic_DNA"/>
</dbReference>
<comment type="similarity">
    <text evidence="7 8">Belongs to the IspF family.</text>
</comment>
<evidence type="ECO:0000256" key="6">
    <source>
        <dbReference type="ARBA" id="ARBA00023239"/>
    </source>
</evidence>
<feature type="binding site" evidence="7">
    <location>
        <position position="144"/>
    </location>
    <ligand>
        <name>4-CDP-2-C-methyl-D-erythritol 2-phosphate</name>
        <dbReference type="ChEBI" id="CHEBI:57919"/>
    </ligand>
</feature>
<dbReference type="HAMAP" id="MF_00107">
    <property type="entry name" value="IspF"/>
    <property type="match status" value="1"/>
</dbReference>
<organism evidence="11 12">
    <name type="scientific">Candidatus Kryptonium thompsonii</name>
    <dbReference type="NCBI Taxonomy" id="1633631"/>
    <lineage>
        <taxon>Bacteria</taxon>
        <taxon>Pseudomonadati</taxon>
        <taxon>Candidatus Kryptoniota</taxon>
        <taxon>Candidatus Kryptonium</taxon>
    </lineage>
</organism>
<reference evidence="10 13" key="2">
    <citation type="submission" date="2015-11" db="EMBL/GenBank/DDBJ databases">
        <authorList>
            <person name="Varghese N."/>
        </authorList>
    </citation>
    <scope>NUCLEOTIDE SEQUENCE [LARGE SCALE GENOMIC DNA]</scope>
    <source>
        <strain evidence="10 13">JGI-8</strain>
    </source>
</reference>
<dbReference type="PANTHER" id="PTHR43181">
    <property type="entry name" value="2-C-METHYL-D-ERYTHRITOL 2,4-CYCLODIPHOSPHATE SYNTHASE, CHLOROPLASTIC"/>
    <property type="match status" value="1"/>
</dbReference>
<feature type="binding site" evidence="7">
    <location>
        <begin position="63"/>
        <end position="67"/>
    </location>
    <ligand>
        <name>4-CDP-2-C-methyl-D-erythritol 2-phosphate</name>
        <dbReference type="ChEBI" id="CHEBI:57919"/>
    </ligand>
</feature>
<accession>A0A0P1MTQ6</accession>
<keyword evidence="5 7" id="KW-0414">Isoprene biosynthesis</keyword>
<proteinExistence type="inferred from homology"/>
<evidence type="ECO:0000256" key="8">
    <source>
        <dbReference type="RuleBase" id="RU004395"/>
    </source>
</evidence>
<evidence type="ECO:0000256" key="1">
    <source>
        <dbReference type="ARBA" id="ARBA00000200"/>
    </source>
</evidence>
<accession>A0A0P1MFM9</accession>
<dbReference type="Gene3D" id="3.30.1330.50">
    <property type="entry name" value="2-C-methyl-D-erythritol 2,4-cyclodiphosphate synthase"/>
    <property type="match status" value="1"/>
</dbReference>
<dbReference type="PROSITE" id="PS01350">
    <property type="entry name" value="ISPF"/>
    <property type="match status" value="1"/>
</dbReference>
<protein>
    <recommendedName>
        <fullName evidence="3 7">2-C-methyl-D-erythritol 2,4-cyclodiphosphate synthase</fullName>
        <shortName evidence="7">MECDP-synthase</shortName>
        <shortName evidence="7">MECPP-synthase</shortName>
        <shortName evidence="7">MECPS</shortName>
        <ecNumber evidence="3 7">4.6.1.12</ecNumber>
    </recommendedName>
</protein>
<accession>A0A0P1M2Z0</accession>
<dbReference type="SUPFAM" id="SSF69765">
    <property type="entry name" value="IpsF-like"/>
    <property type="match status" value="1"/>
</dbReference>
<evidence type="ECO:0000256" key="3">
    <source>
        <dbReference type="ARBA" id="ARBA00012579"/>
    </source>
</evidence>
<dbReference type="GO" id="GO:0016114">
    <property type="term" value="P:terpenoid biosynthetic process"/>
    <property type="evidence" value="ECO:0007669"/>
    <property type="project" value="InterPro"/>
</dbReference>
<accession>A0A0P1M705</accession>
<dbReference type="CDD" id="cd00554">
    <property type="entry name" value="MECDP_synthase"/>
    <property type="match status" value="1"/>
</dbReference>
<evidence type="ECO:0000313" key="12">
    <source>
        <dbReference type="Proteomes" id="UP000182011"/>
    </source>
</evidence>
<dbReference type="PANTHER" id="PTHR43181:SF1">
    <property type="entry name" value="2-C-METHYL-D-ERYTHRITOL 2,4-CYCLODIPHOSPHATE SYNTHASE, CHLOROPLASTIC"/>
    <property type="match status" value="1"/>
</dbReference>
<dbReference type="InterPro" id="IPR003526">
    <property type="entry name" value="MECDP_synthase"/>
</dbReference>
<feature type="site" description="Transition state stabilizer" evidence="7">
    <location>
        <position position="36"/>
    </location>
</feature>
<accession>A0A0P1LCR1</accession>
<keyword evidence="13" id="KW-1185">Reference proteome</keyword>
<comment type="subunit">
    <text evidence="7">Homotrimer.</text>
</comment>
<dbReference type="STRING" id="1633631.GCA_001442925_00961"/>
<feature type="binding site" evidence="7">
    <location>
        <position position="10"/>
    </location>
    <ligand>
        <name>a divalent metal cation</name>
        <dbReference type="ChEBI" id="CHEBI:60240"/>
    </ligand>
</feature>
<sequence length="162" mass="17814">MILRIGIGYDIHPLVEGRKLYIGGVEIPSNKGSLGHSDGDVLIHAICDALLGALGFGNIGELFPDTDEKYKNARSEIFLKDVKKILDEKNFEIVNIDSTVILEEVKLSPFVGEMKKKISSILEIPFDKISIKPKRNEKFDAIGKGDALACFAVVLIKSKVSE</sequence>
<evidence type="ECO:0000313" key="11">
    <source>
        <dbReference type="EMBL" id="CUU04236.1"/>
    </source>
</evidence>
<keyword evidence="4 7" id="KW-0479">Metal-binding</keyword>
<reference evidence="11 12" key="1">
    <citation type="submission" date="2015-11" db="EMBL/GenBank/DDBJ databases">
        <authorList>
            <person name="Zhang Y."/>
            <person name="Guo Z."/>
        </authorList>
    </citation>
    <scope>NUCLEOTIDE SEQUENCE [LARGE SCALE GENOMIC DNA]</scope>
    <source>
        <strain evidence="11">JGI-4</strain>
    </source>
</reference>
<comment type="function">
    <text evidence="7">Involved in the biosynthesis of isopentenyl diphosphate (IPP) and dimethylallyl diphosphate (DMAPP), two major building blocks of isoprenoid compounds. Catalyzes the conversion of 4-diphosphocytidyl-2-C-methyl-D-erythritol 2-phosphate (CDP-ME2P) to 2-C-methyl-D-erythritol 2,4-cyclodiphosphate (ME-CPP) with a corresponding release of cytidine 5-monophosphate (CMP).</text>
</comment>
<dbReference type="AlphaFoldDB" id="A0A0P1MFM9"/>
<feature type="binding site" evidence="7">
    <location>
        <begin position="58"/>
        <end position="60"/>
    </location>
    <ligand>
        <name>4-CDP-2-C-methyl-D-erythritol 2-phosphate</name>
        <dbReference type="ChEBI" id="CHEBI:57919"/>
    </ligand>
</feature>
<feature type="binding site" evidence="7">
    <location>
        <position position="12"/>
    </location>
    <ligand>
        <name>a divalent metal cation</name>
        <dbReference type="ChEBI" id="CHEBI:60240"/>
    </ligand>
</feature>
<dbReference type="GO" id="GO:0019288">
    <property type="term" value="P:isopentenyl diphosphate biosynthetic process, methylerythritol 4-phosphate pathway"/>
    <property type="evidence" value="ECO:0007669"/>
    <property type="project" value="UniProtKB-UniRule"/>
</dbReference>
<dbReference type="EC" id="4.6.1.12" evidence="3 7"/>
<comment type="cofactor">
    <cofactor evidence="7">
        <name>a divalent metal cation</name>
        <dbReference type="ChEBI" id="CHEBI:60240"/>
    </cofactor>
    <text evidence="7">Binds 1 divalent metal cation per subunit.</text>
</comment>
<feature type="binding site" evidence="7">
    <location>
        <begin position="10"/>
        <end position="12"/>
    </location>
    <ligand>
        <name>4-CDP-2-C-methyl-D-erythritol 2-phosphate</name>
        <dbReference type="ChEBI" id="CHEBI:57919"/>
    </ligand>
</feature>
<comment type="caution">
    <text evidence="7">Lacks conserved residue(s) required for the propagation of feature annotation.</text>
</comment>
<dbReference type="Proteomes" id="UP000182200">
    <property type="component" value="Unassembled WGS sequence"/>
</dbReference>
<evidence type="ECO:0000256" key="7">
    <source>
        <dbReference type="HAMAP-Rule" id="MF_00107"/>
    </source>
</evidence>
<evidence type="ECO:0000313" key="10">
    <source>
        <dbReference type="EMBL" id="CUS90313.1"/>
    </source>
</evidence>
<dbReference type="GO" id="GO:0008685">
    <property type="term" value="F:2-C-methyl-D-erythritol 2,4-cyclodiphosphate synthase activity"/>
    <property type="evidence" value="ECO:0007669"/>
    <property type="project" value="UniProtKB-UniRule"/>
</dbReference>
<dbReference type="Pfam" id="PF02542">
    <property type="entry name" value="YgbB"/>
    <property type="match status" value="1"/>
</dbReference>
<dbReference type="InterPro" id="IPR020555">
    <property type="entry name" value="MECDP_synthase_CS"/>
</dbReference>
<evidence type="ECO:0000259" key="9">
    <source>
        <dbReference type="Pfam" id="PF02542"/>
    </source>
</evidence>
<comment type="pathway">
    <text evidence="2 7">Isoprenoid biosynthesis; isopentenyl diphosphate biosynthesis via DXP pathway; isopentenyl diphosphate from 1-deoxy-D-xylulose 5-phosphate: step 4/6.</text>
</comment>
<evidence type="ECO:0000256" key="2">
    <source>
        <dbReference type="ARBA" id="ARBA00004709"/>
    </source>
</evidence>
<feature type="domain" description="2-C-methyl-D-erythritol 2,4-cyclodiphosphate synthase" evidence="9">
    <location>
        <begin position="3"/>
        <end position="156"/>
    </location>
</feature>
<gene>
    <name evidence="7" type="primary">ispF</name>
    <name evidence="11" type="ORF">JGI4_00962</name>
    <name evidence="10" type="ORF">JGI8_01412</name>
</gene>
<dbReference type="FunFam" id="3.30.1330.50:FF:000003">
    <property type="entry name" value="2-C-methyl-D-erythritol 2,4-cyclodiphosphate synthase"/>
    <property type="match status" value="1"/>
</dbReference>
<dbReference type="OrthoDB" id="9804336at2"/>
<dbReference type="GO" id="GO:0046872">
    <property type="term" value="F:metal ion binding"/>
    <property type="evidence" value="ECO:0007669"/>
    <property type="project" value="UniProtKB-KW"/>
</dbReference>
<accession>A0A0P1MWB9</accession>
<evidence type="ECO:0000256" key="4">
    <source>
        <dbReference type="ARBA" id="ARBA00022723"/>
    </source>
</evidence>
<dbReference type="EMBL" id="FAOP01000004">
    <property type="protein sequence ID" value="CUU04236.1"/>
    <property type="molecule type" value="Genomic_DNA"/>
</dbReference>
<evidence type="ECO:0000256" key="5">
    <source>
        <dbReference type="ARBA" id="ARBA00023229"/>
    </source>
</evidence>
<dbReference type="Proteomes" id="UP000182011">
    <property type="component" value="Unassembled WGS sequence"/>
</dbReference>
<dbReference type="NCBIfam" id="TIGR00151">
    <property type="entry name" value="ispF"/>
    <property type="match status" value="1"/>
</dbReference>
<dbReference type="UniPathway" id="UPA00056">
    <property type="reaction ID" value="UER00095"/>
</dbReference>
<accession>A0A0S4MZD4</accession>
<keyword evidence="6 7" id="KW-0456">Lyase</keyword>
<evidence type="ECO:0000313" key="13">
    <source>
        <dbReference type="Proteomes" id="UP000182200"/>
    </source>
</evidence>